<dbReference type="Gene3D" id="1.20.1250.20">
    <property type="entry name" value="MFS general substrate transporter like domains"/>
    <property type="match status" value="1"/>
</dbReference>
<reference evidence="9" key="1">
    <citation type="submission" date="2022-12" db="EMBL/GenBank/DDBJ databases">
        <title>Clostridium sp. nov., isolated from industrial wastewater.</title>
        <authorList>
            <person name="Jiayan W."/>
        </authorList>
    </citation>
    <scope>NUCLEOTIDE SEQUENCE</scope>
    <source>
        <strain evidence="9">ZC22-4</strain>
    </source>
</reference>
<comment type="caution">
    <text evidence="9">The sequence shown here is derived from an EMBL/GenBank/DDBJ whole genome shotgun (WGS) entry which is preliminary data.</text>
</comment>
<proteinExistence type="predicted"/>
<feature type="transmembrane region" description="Helical" evidence="7">
    <location>
        <begin position="21"/>
        <end position="45"/>
    </location>
</feature>
<comment type="subcellular location">
    <subcellularLocation>
        <location evidence="1">Cell membrane</location>
        <topology evidence="1">Multi-pass membrane protein</topology>
    </subcellularLocation>
</comment>
<feature type="transmembrane region" description="Helical" evidence="7">
    <location>
        <begin position="308"/>
        <end position="327"/>
    </location>
</feature>
<sequence>MEYEKKVNPQKNYKLLKNMSLLLFGRLISLFGSQIYTFAIGLYVLKTTGSGIAFSGTLIFATIPRVIFGPIAGVISDRLDRKKMVVGMDILSGLVVLALVIVSSVNGFKLSYIYAANLFLNTFNTFFDIPFTASIPNIVDDKSLMRTNSFNQSITSIAQIGGPFVGGIVFAFVNMKIFLIINAVSFIFSGISEMFIDFNYNKVSKPESQEKNEIDNKNILEILWCDFREGFLFLRSQNALFMLCIFSVFLNFFVCFGITVPYPYIINNVIKLSSKQFGILEGIFPLGMLVGALIMGYLPEKQKKYKSLILGIVTMDILIIMIGIPIVPRFMIFNKTSYFIYFIIILFISGISNVYINLPIGVIIQREVPDNLRGRVFGMLETICMAIIPLGLILSGIIIDKVDVWILPVISGIILLVVTFIMTLNSDIRKI</sequence>
<accession>A0ABT4D560</accession>
<evidence type="ECO:0000313" key="9">
    <source>
        <dbReference type="EMBL" id="MCY6957417.1"/>
    </source>
</evidence>
<keyword evidence="6 7" id="KW-0472">Membrane</keyword>
<dbReference type="Pfam" id="PF07690">
    <property type="entry name" value="MFS_1"/>
    <property type="match status" value="1"/>
</dbReference>
<feature type="domain" description="Major facilitator superfamily (MFS) profile" evidence="8">
    <location>
        <begin position="240"/>
        <end position="431"/>
    </location>
</feature>
<keyword evidence="3" id="KW-1003">Cell membrane</keyword>
<feature type="transmembrane region" description="Helical" evidence="7">
    <location>
        <begin position="84"/>
        <end position="105"/>
    </location>
</feature>
<dbReference type="InterPro" id="IPR020846">
    <property type="entry name" value="MFS_dom"/>
</dbReference>
<evidence type="ECO:0000256" key="6">
    <source>
        <dbReference type="ARBA" id="ARBA00023136"/>
    </source>
</evidence>
<feature type="transmembrane region" description="Helical" evidence="7">
    <location>
        <begin position="179"/>
        <end position="196"/>
    </location>
</feature>
<evidence type="ECO:0000256" key="2">
    <source>
        <dbReference type="ARBA" id="ARBA00022448"/>
    </source>
</evidence>
<dbReference type="PANTHER" id="PTHR43266">
    <property type="entry name" value="MACROLIDE-EFFLUX PROTEIN"/>
    <property type="match status" value="1"/>
</dbReference>
<dbReference type="SUPFAM" id="SSF103473">
    <property type="entry name" value="MFS general substrate transporter"/>
    <property type="match status" value="1"/>
</dbReference>
<evidence type="ECO:0000256" key="3">
    <source>
        <dbReference type="ARBA" id="ARBA00022475"/>
    </source>
</evidence>
<feature type="transmembrane region" description="Helical" evidence="7">
    <location>
        <begin position="51"/>
        <end position="72"/>
    </location>
</feature>
<dbReference type="CDD" id="cd06173">
    <property type="entry name" value="MFS_MefA_like"/>
    <property type="match status" value="1"/>
</dbReference>
<feature type="transmembrane region" description="Helical" evidence="7">
    <location>
        <begin position="339"/>
        <end position="364"/>
    </location>
</feature>
<keyword evidence="2" id="KW-0813">Transport</keyword>
<evidence type="ECO:0000259" key="8">
    <source>
        <dbReference type="PROSITE" id="PS50850"/>
    </source>
</evidence>
<keyword evidence="4 7" id="KW-0812">Transmembrane</keyword>
<dbReference type="InterPro" id="IPR011701">
    <property type="entry name" value="MFS"/>
</dbReference>
<keyword evidence="10" id="KW-1185">Reference proteome</keyword>
<dbReference type="RefSeq" id="WP_268059784.1">
    <property type="nucleotide sequence ID" value="NZ_JAPQFJ010000002.1"/>
</dbReference>
<feature type="transmembrane region" description="Helical" evidence="7">
    <location>
        <begin position="240"/>
        <end position="265"/>
    </location>
</feature>
<gene>
    <name evidence="9" type="ORF">OW729_02220</name>
</gene>
<evidence type="ECO:0000256" key="7">
    <source>
        <dbReference type="SAM" id="Phobius"/>
    </source>
</evidence>
<feature type="transmembrane region" description="Helical" evidence="7">
    <location>
        <begin position="277"/>
        <end position="296"/>
    </location>
</feature>
<dbReference type="EMBL" id="JAPQFJ010000002">
    <property type="protein sequence ID" value="MCY6957417.1"/>
    <property type="molecule type" value="Genomic_DNA"/>
</dbReference>
<evidence type="ECO:0000256" key="4">
    <source>
        <dbReference type="ARBA" id="ARBA00022692"/>
    </source>
</evidence>
<keyword evidence="5 7" id="KW-1133">Transmembrane helix</keyword>
<organism evidence="9 10">
    <name type="scientific">Clostridium brassicae</name>
    <dbReference type="NCBI Taxonomy" id="2999072"/>
    <lineage>
        <taxon>Bacteria</taxon>
        <taxon>Bacillati</taxon>
        <taxon>Bacillota</taxon>
        <taxon>Clostridia</taxon>
        <taxon>Eubacteriales</taxon>
        <taxon>Clostridiaceae</taxon>
        <taxon>Clostridium</taxon>
    </lineage>
</organism>
<dbReference type="PROSITE" id="PS50850">
    <property type="entry name" value="MFS"/>
    <property type="match status" value="1"/>
</dbReference>
<dbReference type="InterPro" id="IPR036259">
    <property type="entry name" value="MFS_trans_sf"/>
</dbReference>
<evidence type="ECO:0000256" key="5">
    <source>
        <dbReference type="ARBA" id="ARBA00022989"/>
    </source>
</evidence>
<feature type="transmembrane region" description="Helical" evidence="7">
    <location>
        <begin position="405"/>
        <end position="424"/>
    </location>
</feature>
<protein>
    <submittedName>
        <fullName evidence="9">MFS transporter</fullName>
    </submittedName>
</protein>
<name>A0ABT4D560_9CLOT</name>
<evidence type="ECO:0000313" key="10">
    <source>
        <dbReference type="Proteomes" id="UP001144612"/>
    </source>
</evidence>
<evidence type="ECO:0000256" key="1">
    <source>
        <dbReference type="ARBA" id="ARBA00004651"/>
    </source>
</evidence>
<feature type="transmembrane region" description="Helical" evidence="7">
    <location>
        <begin position="376"/>
        <end position="399"/>
    </location>
</feature>
<dbReference type="Proteomes" id="UP001144612">
    <property type="component" value="Unassembled WGS sequence"/>
</dbReference>
<dbReference type="PANTHER" id="PTHR43266:SF9">
    <property type="entry name" value="PERMEASE, MAJOR FACILITATOR SUPERFAMILY-RELATED"/>
    <property type="match status" value="1"/>
</dbReference>